<gene>
    <name evidence="1" type="ORF">CRYO30217_03303</name>
</gene>
<evidence type="ECO:0000313" key="1">
    <source>
        <dbReference type="EMBL" id="CAG5086845.1"/>
    </source>
</evidence>
<proteinExistence type="predicted"/>
<sequence length="200" mass="23467">MTITDNDLYTEKELIDLYIELSNISPIAEWNEESLSDNPPILVRFRAFKALFRAFYGQYNLELVKCFVDELPVKIFGDGLKRSLFDELYRQGKIKSDVKFEDVEPKLIEHYFLPHEFIKLKKILANLKDFSQASGKMYVDDASIIAHGIWEDIDPEKIVSIDLILKSLYNPDHKTFTKQELIEKYDFPDVDLTDIDAEWF</sequence>
<name>A0A916JQI6_9FLAO</name>
<dbReference type="AlphaFoldDB" id="A0A916JQI6"/>
<dbReference type="EMBL" id="OU015584">
    <property type="protein sequence ID" value="CAG5086845.1"/>
    <property type="molecule type" value="Genomic_DNA"/>
</dbReference>
<protein>
    <submittedName>
        <fullName evidence="1">Uncharacterized protein</fullName>
    </submittedName>
</protein>
<accession>A0A916JQI6</accession>
<reference evidence="1" key="1">
    <citation type="submission" date="2021-04" db="EMBL/GenBank/DDBJ databases">
        <authorList>
            <person name="Rodrigo-Torres L."/>
            <person name="Arahal R. D."/>
            <person name="Lucena T."/>
        </authorList>
    </citation>
    <scope>NUCLEOTIDE SEQUENCE</scope>
    <source>
        <strain evidence="1">AS29M-1</strain>
    </source>
</reference>
<keyword evidence="2" id="KW-1185">Reference proteome</keyword>
<organism evidence="1 2">
    <name type="scientific">Parvicella tangerina</name>
    <dbReference type="NCBI Taxonomy" id="2829795"/>
    <lineage>
        <taxon>Bacteria</taxon>
        <taxon>Pseudomonadati</taxon>
        <taxon>Bacteroidota</taxon>
        <taxon>Flavobacteriia</taxon>
        <taxon>Flavobacteriales</taxon>
        <taxon>Parvicellaceae</taxon>
        <taxon>Parvicella</taxon>
    </lineage>
</organism>
<dbReference type="Proteomes" id="UP000683507">
    <property type="component" value="Chromosome"/>
</dbReference>
<dbReference type="KEGG" id="ptan:CRYO30217_03303"/>
<evidence type="ECO:0000313" key="2">
    <source>
        <dbReference type="Proteomes" id="UP000683507"/>
    </source>
</evidence>